<sequence length="178" mass="20271">MQPGRANGTVQEKAQYHLSQLDKELSRYPMLNNFQQQTNVPKVYVVLGLGALYFFLVFFNIAGEFLVNTAGFALPAYYSLQALFSQGKSDDTQWLTYWVVYAFLTVIESAINAAYWFPFYYIFKFILVIWMALPSTAGAQVIFRSLFYPLFSRFFEHGAGTSANLRAQADPVMAGKMQ</sequence>
<feature type="non-terminal residue" evidence="7">
    <location>
        <position position="1"/>
    </location>
</feature>
<dbReference type="Proteomes" id="UP000799421">
    <property type="component" value="Unassembled WGS sequence"/>
</dbReference>
<comment type="caution">
    <text evidence="6">Lacks conserved residue(s) required for the propagation of feature annotation.</text>
</comment>
<dbReference type="Pfam" id="PF03134">
    <property type="entry name" value="TB2_DP1_HVA22"/>
    <property type="match status" value="1"/>
</dbReference>
<evidence type="ECO:0000256" key="1">
    <source>
        <dbReference type="ARBA" id="ARBA00004141"/>
    </source>
</evidence>
<gene>
    <name evidence="7" type="ORF">K470DRAFT_256399</name>
</gene>
<dbReference type="AlphaFoldDB" id="A0A6A7C310"/>
<dbReference type="GO" id="GO:0016020">
    <property type="term" value="C:membrane"/>
    <property type="evidence" value="ECO:0007669"/>
    <property type="project" value="UniProtKB-SubCell"/>
</dbReference>
<evidence type="ECO:0000313" key="8">
    <source>
        <dbReference type="Proteomes" id="UP000799421"/>
    </source>
</evidence>
<dbReference type="PANTHER" id="PTHR12300:SF161">
    <property type="entry name" value="RECEPTOR EXPRESSION-ENHANCING PROTEIN"/>
    <property type="match status" value="1"/>
</dbReference>
<protein>
    <recommendedName>
        <fullName evidence="6">Protein YOP1</fullName>
    </recommendedName>
</protein>
<evidence type="ECO:0000256" key="6">
    <source>
        <dbReference type="RuleBase" id="RU362006"/>
    </source>
</evidence>
<evidence type="ECO:0000256" key="2">
    <source>
        <dbReference type="ARBA" id="ARBA00008573"/>
    </source>
</evidence>
<dbReference type="InterPro" id="IPR004345">
    <property type="entry name" value="TB2_DP1_HVA22"/>
</dbReference>
<evidence type="ECO:0000256" key="5">
    <source>
        <dbReference type="ARBA" id="ARBA00023136"/>
    </source>
</evidence>
<proteinExistence type="inferred from homology"/>
<name>A0A6A7C310_9PEZI</name>
<feature type="transmembrane region" description="Helical" evidence="6">
    <location>
        <begin position="43"/>
        <end position="59"/>
    </location>
</feature>
<keyword evidence="5 6" id="KW-0472">Membrane</keyword>
<evidence type="ECO:0000256" key="4">
    <source>
        <dbReference type="ARBA" id="ARBA00022989"/>
    </source>
</evidence>
<organism evidence="7 8">
    <name type="scientific">Piedraia hortae CBS 480.64</name>
    <dbReference type="NCBI Taxonomy" id="1314780"/>
    <lineage>
        <taxon>Eukaryota</taxon>
        <taxon>Fungi</taxon>
        <taxon>Dikarya</taxon>
        <taxon>Ascomycota</taxon>
        <taxon>Pezizomycotina</taxon>
        <taxon>Dothideomycetes</taxon>
        <taxon>Dothideomycetidae</taxon>
        <taxon>Capnodiales</taxon>
        <taxon>Piedraiaceae</taxon>
        <taxon>Piedraia</taxon>
    </lineage>
</organism>
<accession>A0A6A7C310</accession>
<dbReference type="OrthoDB" id="10009287at2759"/>
<comment type="subcellular location">
    <subcellularLocation>
        <location evidence="1 6">Membrane</location>
        <topology evidence="1 6">Multi-pass membrane protein</topology>
    </subcellularLocation>
</comment>
<keyword evidence="4 6" id="KW-1133">Transmembrane helix</keyword>
<comment type="similarity">
    <text evidence="2 6">Belongs to the DP1 family.</text>
</comment>
<feature type="transmembrane region" description="Helical" evidence="6">
    <location>
        <begin position="121"/>
        <end position="143"/>
    </location>
</feature>
<reference evidence="7" key="1">
    <citation type="journal article" date="2020" name="Stud. Mycol.">
        <title>101 Dothideomycetes genomes: a test case for predicting lifestyles and emergence of pathogens.</title>
        <authorList>
            <person name="Haridas S."/>
            <person name="Albert R."/>
            <person name="Binder M."/>
            <person name="Bloem J."/>
            <person name="Labutti K."/>
            <person name="Salamov A."/>
            <person name="Andreopoulos B."/>
            <person name="Baker S."/>
            <person name="Barry K."/>
            <person name="Bills G."/>
            <person name="Bluhm B."/>
            <person name="Cannon C."/>
            <person name="Castanera R."/>
            <person name="Culley D."/>
            <person name="Daum C."/>
            <person name="Ezra D."/>
            <person name="Gonzalez J."/>
            <person name="Henrissat B."/>
            <person name="Kuo A."/>
            <person name="Liang C."/>
            <person name="Lipzen A."/>
            <person name="Lutzoni F."/>
            <person name="Magnuson J."/>
            <person name="Mondo S."/>
            <person name="Nolan M."/>
            <person name="Ohm R."/>
            <person name="Pangilinan J."/>
            <person name="Park H.-J."/>
            <person name="Ramirez L."/>
            <person name="Alfaro M."/>
            <person name="Sun H."/>
            <person name="Tritt A."/>
            <person name="Yoshinaga Y."/>
            <person name="Zwiers L.-H."/>
            <person name="Turgeon B."/>
            <person name="Goodwin S."/>
            <person name="Spatafora J."/>
            <person name="Crous P."/>
            <person name="Grigoriev I."/>
        </authorList>
    </citation>
    <scope>NUCLEOTIDE SEQUENCE</scope>
    <source>
        <strain evidence="7">CBS 480.64</strain>
    </source>
</reference>
<feature type="transmembrane region" description="Helical" evidence="6">
    <location>
        <begin position="95"/>
        <end position="115"/>
    </location>
</feature>
<evidence type="ECO:0000313" key="7">
    <source>
        <dbReference type="EMBL" id="KAF2861854.1"/>
    </source>
</evidence>
<keyword evidence="8" id="KW-1185">Reference proteome</keyword>
<dbReference type="EMBL" id="MU005969">
    <property type="protein sequence ID" value="KAF2861854.1"/>
    <property type="molecule type" value="Genomic_DNA"/>
</dbReference>
<dbReference type="PANTHER" id="PTHR12300">
    <property type="entry name" value="HVA22-LIKE PROTEINS"/>
    <property type="match status" value="1"/>
</dbReference>
<evidence type="ECO:0000256" key="3">
    <source>
        <dbReference type="ARBA" id="ARBA00022692"/>
    </source>
</evidence>
<keyword evidence="3 6" id="KW-0812">Transmembrane</keyword>